<dbReference type="InterPro" id="IPR001876">
    <property type="entry name" value="Znf_RanBP2"/>
</dbReference>
<keyword evidence="1" id="KW-0479">Metal-binding</keyword>
<name>A0A485M1C5_9ZZZZ</name>
<evidence type="ECO:0000259" key="4">
    <source>
        <dbReference type="PROSITE" id="PS50199"/>
    </source>
</evidence>
<reference evidence="5" key="1">
    <citation type="submission" date="2019-03" db="EMBL/GenBank/DDBJ databases">
        <authorList>
            <person name="Hao L."/>
        </authorList>
    </citation>
    <scope>NUCLEOTIDE SEQUENCE</scope>
</reference>
<keyword evidence="2" id="KW-0863">Zinc-finger</keyword>
<proteinExistence type="predicted"/>
<dbReference type="PROSITE" id="PS50199">
    <property type="entry name" value="ZF_RANBP2_2"/>
    <property type="match status" value="1"/>
</dbReference>
<organism evidence="5">
    <name type="scientific">anaerobic digester metagenome</name>
    <dbReference type="NCBI Taxonomy" id="1263854"/>
    <lineage>
        <taxon>unclassified sequences</taxon>
        <taxon>metagenomes</taxon>
        <taxon>ecological metagenomes</taxon>
    </lineage>
</organism>
<gene>
    <name evidence="5" type="ORF">SCFA_380004</name>
</gene>
<evidence type="ECO:0000256" key="3">
    <source>
        <dbReference type="ARBA" id="ARBA00022833"/>
    </source>
</evidence>
<dbReference type="Pfam" id="PF09413">
    <property type="entry name" value="DUF2007"/>
    <property type="match status" value="1"/>
</dbReference>
<dbReference type="InterPro" id="IPR018551">
    <property type="entry name" value="DUF2007"/>
</dbReference>
<accession>A0A485M1C5</accession>
<sequence length="104" mass="11350">MKKVFTSCSLGDAYCVKALLEAEGIESMIRNESLLQGQATVDGHPSVWILDDSLLEAAESIVSRCASSEGRPCGRSWKCPKCGELHDPQFAACWQCGTDRPDEQ</sequence>
<protein>
    <recommendedName>
        <fullName evidence="4">RanBP2-type domain-containing protein</fullName>
    </recommendedName>
</protein>
<evidence type="ECO:0000313" key="5">
    <source>
        <dbReference type="EMBL" id="VFU15052.1"/>
    </source>
</evidence>
<evidence type="ECO:0000256" key="2">
    <source>
        <dbReference type="ARBA" id="ARBA00022771"/>
    </source>
</evidence>
<dbReference type="EMBL" id="CAADRM010000101">
    <property type="protein sequence ID" value="VFU15052.1"/>
    <property type="molecule type" value="Genomic_DNA"/>
</dbReference>
<dbReference type="GO" id="GO:0008270">
    <property type="term" value="F:zinc ion binding"/>
    <property type="evidence" value="ECO:0007669"/>
    <property type="project" value="UniProtKB-KW"/>
</dbReference>
<feature type="domain" description="RanBP2-type" evidence="4">
    <location>
        <begin position="68"/>
        <end position="102"/>
    </location>
</feature>
<keyword evidence="3" id="KW-0862">Zinc</keyword>
<evidence type="ECO:0000256" key="1">
    <source>
        <dbReference type="ARBA" id="ARBA00022723"/>
    </source>
</evidence>
<dbReference type="AlphaFoldDB" id="A0A485M1C5"/>